<keyword evidence="4 6" id="KW-1133">Transmembrane helix</keyword>
<feature type="transmembrane region" description="Helical" evidence="6">
    <location>
        <begin position="125"/>
        <end position="150"/>
    </location>
</feature>
<dbReference type="NCBIfam" id="TIGR00765">
    <property type="entry name" value="yihY_not_rbn"/>
    <property type="match status" value="1"/>
</dbReference>
<evidence type="ECO:0000256" key="5">
    <source>
        <dbReference type="ARBA" id="ARBA00023136"/>
    </source>
</evidence>
<dbReference type="AlphaFoldDB" id="A0A2W0H427"/>
<evidence type="ECO:0000256" key="2">
    <source>
        <dbReference type="ARBA" id="ARBA00022475"/>
    </source>
</evidence>
<keyword evidence="8" id="KW-1185">Reference proteome</keyword>
<dbReference type="Pfam" id="PF03631">
    <property type="entry name" value="Virul_fac_BrkB"/>
    <property type="match status" value="1"/>
</dbReference>
<dbReference type="EMBL" id="PDOF01000002">
    <property type="protein sequence ID" value="PYZ96593.1"/>
    <property type="molecule type" value="Genomic_DNA"/>
</dbReference>
<evidence type="ECO:0000313" key="7">
    <source>
        <dbReference type="EMBL" id="PYZ96593.1"/>
    </source>
</evidence>
<keyword evidence="5 6" id="KW-0472">Membrane</keyword>
<feature type="transmembrane region" description="Helical" evidence="6">
    <location>
        <begin position="202"/>
        <end position="223"/>
    </location>
</feature>
<organism evidence="7 8">
    <name type="scientific">Alteribacter lacisalsi</name>
    <dbReference type="NCBI Taxonomy" id="2045244"/>
    <lineage>
        <taxon>Bacteria</taxon>
        <taxon>Bacillati</taxon>
        <taxon>Bacillota</taxon>
        <taxon>Bacilli</taxon>
        <taxon>Bacillales</taxon>
        <taxon>Bacillaceae</taxon>
        <taxon>Alteribacter</taxon>
    </lineage>
</organism>
<feature type="transmembrane region" description="Helical" evidence="6">
    <location>
        <begin position="24"/>
        <end position="46"/>
    </location>
</feature>
<feature type="transmembrane region" description="Helical" evidence="6">
    <location>
        <begin position="235"/>
        <end position="256"/>
    </location>
</feature>
<evidence type="ECO:0000256" key="1">
    <source>
        <dbReference type="ARBA" id="ARBA00004651"/>
    </source>
</evidence>
<proteinExistence type="predicted"/>
<reference evidence="7 8" key="1">
    <citation type="submission" date="2017-10" db="EMBL/GenBank/DDBJ databases">
        <title>Bacillus sp. nov., a halophilic bacterium isolated from a Yangshapao Lake.</title>
        <authorList>
            <person name="Wang H."/>
        </authorList>
    </citation>
    <scope>NUCLEOTIDE SEQUENCE [LARGE SCALE GENOMIC DNA]</scope>
    <source>
        <strain evidence="7 8">YSP-3</strain>
    </source>
</reference>
<evidence type="ECO:0000256" key="6">
    <source>
        <dbReference type="SAM" id="Phobius"/>
    </source>
</evidence>
<dbReference type="OrthoDB" id="9775903at2"/>
<dbReference type="Proteomes" id="UP000248066">
    <property type="component" value="Unassembled WGS sequence"/>
</dbReference>
<keyword evidence="3 6" id="KW-0812">Transmembrane</keyword>
<dbReference type="PANTHER" id="PTHR30213:SF0">
    <property type="entry name" value="UPF0761 MEMBRANE PROTEIN YIHY"/>
    <property type="match status" value="1"/>
</dbReference>
<feature type="transmembrane region" description="Helical" evidence="6">
    <location>
        <begin position="84"/>
        <end position="104"/>
    </location>
</feature>
<dbReference type="PIRSF" id="PIRSF035875">
    <property type="entry name" value="RNase_BN"/>
    <property type="match status" value="1"/>
</dbReference>
<sequence length="273" mass="30411">MYIWLVRFVNQVKEGHVFDLSAQLAFYFLLMFVPFLLVGLALLSFFPIDGQLLLQYVSAVTPGEVDTIIERNEEMLLDVRHGGFLSFGLIVAVFATSNSLHATIRALNLAHEAEEERSFFHIRALSILFALLIIGAILVQLVLPFFIVTLDDYVARAFQIPGAALASWEWLVWAVSTATVFSVLALLYKLGPNVELTLKQVAPGALFATFGWQLSSFGLSFYVKNIASLNFLHGTLSSVIILMIWFYLVGFVLLTGGQINALQVKKTKPDFID</sequence>
<comment type="caution">
    <text evidence="7">The sequence shown here is derived from an EMBL/GenBank/DDBJ whole genome shotgun (WGS) entry which is preliminary data.</text>
</comment>
<name>A0A2W0H427_9BACI</name>
<comment type="subcellular location">
    <subcellularLocation>
        <location evidence="1">Cell membrane</location>
        <topology evidence="1">Multi-pass membrane protein</topology>
    </subcellularLocation>
</comment>
<dbReference type="PANTHER" id="PTHR30213">
    <property type="entry name" value="INNER MEMBRANE PROTEIN YHJD"/>
    <property type="match status" value="1"/>
</dbReference>
<accession>A0A2W0H427</accession>
<protein>
    <submittedName>
        <fullName evidence="7">Ribonuclease</fullName>
    </submittedName>
</protein>
<dbReference type="GO" id="GO:0005886">
    <property type="term" value="C:plasma membrane"/>
    <property type="evidence" value="ECO:0007669"/>
    <property type="project" value="UniProtKB-SubCell"/>
</dbReference>
<evidence type="ECO:0000256" key="4">
    <source>
        <dbReference type="ARBA" id="ARBA00022989"/>
    </source>
</evidence>
<evidence type="ECO:0000256" key="3">
    <source>
        <dbReference type="ARBA" id="ARBA00022692"/>
    </source>
</evidence>
<dbReference type="RefSeq" id="WP_110520435.1">
    <property type="nucleotide sequence ID" value="NZ_PDOF01000002.1"/>
</dbReference>
<gene>
    <name evidence="7" type="ORF">CR205_12850</name>
</gene>
<feature type="transmembrane region" description="Helical" evidence="6">
    <location>
        <begin position="170"/>
        <end position="190"/>
    </location>
</feature>
<dbReference type="InterPro" id="IPR017039">
    <property type="entry name" value="Virul_fac_BrkB"/>
</dbReference>
<evidence type="ECO:0000313" key="8">
    <source>
        <dbReference type="Proteomes" id="UP000248066"/>
    </source>
</evidence>
<keyword evidence="2" id="KW-1003">Cell membrane</keyword>